<reference evidence="3 4" key="1">
    <citation type="journal article" date="2015" name="MBio">
        <title>Genome-Resolved Metagenomic Analysis Reveals Roles for Candidate Phyla and Other Microbial Community Members in Biogeochemical Transformations in Oil Reservoirs.</title>
        <authorList>
            <person name="Hu P."/>
            <person name="Tom L."/>
            <person name="Singh A."/>
            <person name="Thomas B.C."/>
            <person name="Baker B.J."/>
            <person name="Piceno Y.M."/>
            <person name="Andersen G.L."/>
            <person name="Banfield J.F."/>
        </authorList>
    </citation>
    <scope>NUCLEOTIDE SEQUENCE [LARGE SCALE GENOMIC DNA]</scope>
    <source>
        <strain evidence="3">46_16</strain>
    </source>
</reference>
<gene>
    <name evidence="3" type="ORF">XD73_0202</name>
</gene>
<feature type="domain" description="SIS" evidence="2">
    <location>
        <begin position="194"/>
        <end position="334"/>
    </location>
</feature>
<evidence type="ECO:0000256" key="1">
    <source>
        <dbReference type="ARBA" id="ARBA00022737"/>
    </source>
</evidence>
<keyword evidence="3" id="KW-0413">Isomerase</keyword>
<dbReference type="EMBL" id="LGFU01000004">
    <property type="protein sequence ID" value="KUK46881.1"/>
    <property type="molecule type" value="Genomic_DNA"/>
</dbReference>
<accession>A0A101FYS6</accession>
<dbReference type="PANTHER" id="PTHR10937">
    <property type="entry name" value="GLUCOSAMINE--FRUCTOSE-6-PHOSPHATE AMINOTRANSFERASE, ISOMERIZING"/>
    <property type="match status" value="1"/>
</dbReference>
<organism evidence="3 4">
    <name type="scientific">Anaerolinea thermophila</name>
    <dbReference type="NCBI Taxonomy" id="167964"/>
    <lineage>
        <taxon>Bacteria</taxon>
        <taxon>Bacillati</taxon>
        <taxon>Chloroflexota</taxon>
        <taxon>Anaerolineae</taxon>
        <taxon>Anaerolineales</taxon>
        <taxon>Anaerolineaceae</taxon>
        <taxon>Anaerolinea</taxon>
    </lineage>
</organism>
<dbReference type="Pfam" id="PF01380">
    <property type="entry name" value="SIS"/>
    <property type="match status" value="2"/>
</dbReference>
<dbReference type="InterPro" id="IPR046348">
    <property type="entry name" value="SIS_dom_sf"/>
</dbReference>
<proteinExistence type="predicted"/>
<protein>
    <submittedName>
        <fullName evidence="3">Sugar isomerase</fullName>
    </submittedName>
</protein>
<dbReference type="InterPro" id="IPR035490">
    <property type="entry name" value="GlmS/FrlB_SIS"/>
</dbReference>
<dbReference type="PROSITE" id="PS51464">
    <property type="entry name" value="SIS"/>
    <property type="match status" value="2"/>
</dbReference>
<dbReference type="PANTHER" id="PTHR10937:SF8">
    <property type="entry name" value="AMINOTRANSFERASE-RELATED"/>
    <property type="match status" value="1"/>
</dbReference>
<evidence type="ECO:0000259" key="2">
    <source>
        <dbReference type="PROSITE" id="PS51464"/>
    </source>
</evidence>
<dbReference type="CDD" id="cd05009">
    <property type="entry name" value="SIS_GlmS_GlmD_2"/>
    <property type="match status" value="1"/>
</dbReference>
<name>A0A101FYS6_9CHLR</name>
<dbReference type="CDD" id="cd05008">
    <property type="entry name" value="SIS_GlmS_GlmD_1"/>
    <property type="match status" value="1"/>
</dbReference>
<keyword evidence="1" id="KW-0677">Repeat</keyword>
<dbReference type="GO" id="GO:0016853">
    <property type="term" value="F:isomerase activity"/>
    <property type="evidence" value="ECO:0007669"/>
    <property type="project" value="UniProtKB-KW"/>
</dbReference>
<dbReference type="AlphaFoldDB" id="A0A101FYS6"/>
<comment type="caution">
    <text evidence="3">The sequence shown here is derived from an EMBL/GenBank/DDBJ whole genome shotgun (WGS) entry which is preliminary data.</text>
</comment>
<feature type="domain" description="SIS" evidence="2">
    <location>
        <begin position="29"/>
        <end position="170"/>
    </location>
</feature>
<evidence type="ECO:0000313" key="4">
    <source>
        <dbReference type="Proteomes" id="UP000064249"/>
    </source>
</evidence>
<evidence type="ECO:0000313" key="3">
    <source>
        <dbReference type="EMBL" id="KUK46881.1"/>
    </source>
</evidence>
<dbReference type="PATRIC" id="fig|167964.4.peg.997"/>
<dbReference type="Gene3D" id="3.40.50.10490">
    <property type="entry name" value="Glucose-6-phosphate isomerase like protein, domain 1"/>
    <property type="match status" value="2"/>
</dbReference>
<dbReference type="InterPro" id="IPR001347">
    <property type="entry name" value="SIS_dom"/>
</dbReference>
<dbReference type="SUPFAM" id="SSF53697">
    <property type="entry name" value="SIS domain"/>
    <property type="match status" value="1"/>
</dbReference>
<dbReference type="GO" id="GO:1901135">
    <property type="term" value="P:carbohydrate derivative metabolic process"/>
    <property type="evidence" value="ECO:0007669"/>
    <property type="project" value="InterPro"/>
</dbReference>
<dbReference type="InterPro" id="IPR035466">
    <property type="entry name" value="GlmS/AgaS_SIS"/>
</dbReference>
<sequence>MDQLFQEITQQPAAATVLIQQEFSHIREIIQKIDKDFNYILIAARGSSDNAGRYAQYLFGCNNRFSVALTTPSLFTLYATPPMLKGALVLSISQSGMSPDIIKIVNNANSQGCTTICITNNVESPLSVESKFTIPIHAGEEKAVAATKSYTNSLITLAMLSAAFYGKSEFDDQILQIPEWLQSTITSTQENLAKIQRYRYIESCAVLARGLNYCTAFEIALKIKELTGINANPYSSADFRHGPIATVYKGFPVFAIAPHGQVFSDMRQMVQDLLQRKAEVISVSNDENVLQESNLGFQIPTAIPEPLSPIVSTIPGQFFGWQIAIERGLNPDKPEGLNKVTETF</sequence>
<dbReference type="Proteomes" id="UP000064249">
    <property type="component" value="Unassembled WGS sequence"/>
</dbReference>
<dbReference type="GO" id="GO:0097367">
    <property type="term" value="F:carbohydrate derivative binding"/>
    <property type="evidence" value="ECO:0007669"/>
    <property type="project" value="InterPro"/>
</dbReference>